<dbReference type="HOGENOM" id="CLU_079645_0_0_3"/>
<proteinExistence type="predicted"/>
<name>B0C073_ACAM1</name>
<keyword evidence="2" id="KW-1185">Reference proteome</keyword>
<protein>
    <submittedName>
        <fullName evidence="1">Uncharacterized protein</fullName>
    </submittedName>
</protein>
<dbReference type="STRING" id="329726.AM1_3426"/>
<evidence type="ECO:0000313" key="2">
    <source>
        <dbReference type="Proteomes" id="UP000000268"/>
    </source>
</evidence>
<dbReference type="eggNOG" id="ENOG502ZCG7">
    <property type="taxonomic scope" value="Bacteria"/>
</dbReference>
<dbReference type="AlphaFoldDB" id="B0C073"/>
<dbReference type="RefSeq" id="WP_012163819.1">
    <property type="nucleotide sequence ID" value="NC_009925.1"/>
</dbReference>
<organism evidence="1 2">
    <name type="scientific">Acaryochloris marina (strain MBIC 11017)</name>
    <dbReference type="NCBI Taxonomy" id="329726"/>
    <lineage>
        <taxon>Bacteria</taxon>
        <taxon>Bacillati</taxon>
        <taxon>Cyanobacteriota</taxon>
        <taxon>Cyanophyceae</taxon>
        <taxon>Acaryochloridales</taxon>
        <taxon>Acaryochloridaceae</taxon>
        <taxon>Acaryochloris</taxon>
    </lineage>
</organism>
<evidence type="ECO:0000313" key="1">
    <source>
        <dbReference type="EMBL" id="ABW28420.1"/>
    </source>
</evidence>
<reference evidence="1 2" key="1">
    <citation type="journal article" date="2008" name="Proc. Natl. Acad. Sci. U.S.A.">
        <title>Niche adaptation and genome expansion in the chlorophyll d-producing cyanobacterium Acaryochloris marina.</title>
        <authorList>
            <person name="Swingley W.D."/>
            <person name="Chen M."/>
            <person name="Cheung P.C."/>
            <person name="Conrad A.L."/>
            <person name="Dejesa L.C."/>
            <person name="Hao J."/>
            <person name="Honchak B.M."/>
            <person name="Karbach L.E."/>
            <person name="Kurdoglu A."/>
            <person name="Lahiri S."/>
            <person name="Mastrian S.D."/>
            <person name="Miyashita H."/>
            <person name="Page L."/>
            <person name="Ramakrishna P."/>
            <person name="Satoh S."/>
            <person name="Sattley W.M."/>
            <person name="Shimada Y."/>
            <person name="Taylor H.L."/>
            <person name="Tomo T."/>
            <person name="Tsuchiya T."/>
            <person name="Wang Z.T."/>
            <person name="Raymond J."/>
            <person name="Mimuro M."/>
            <person name="Blankenship R.E."/>
            <person name="Touchman J.W."/>
        </authorList>
    </citation>
    <scope>NUCLEOTIDE SEQUENCE [LARGE SCALE GENOMIC DNA]</scope>
    <source>
        <strain evidence="2">MBIC 11017</strain>
    </source>
</reference>
<dbReference type="KEGG" id="amr:AM1_3426"/>
<gene>
    <name evidence="1" type="ordered locus">AM1_3426</name>
</gene>
<accession>B0C073</accession>
<sequence>MRSQPAILVILVATRRLVMMVPEITQIQQSLDQLDKKTVELTHKVHEQYGQYLTLLGPAVSQKLIQASYHLCTQVNPASFLKLSLNQQQTLQQEVQRLGTKLQETLKAVTQPLTDVTQHESVDPEHLSHLLQDMEQAILDALRQISQQANECLQEYDIVNINSMDLLFDIARKAAEQGRPITSAPHLIKALMDDQNDSPEDSSEPVVAIFLQLSDLEFNDAEVMNERHQLRQLWQELKTLQEAFTKKQREKTVAEATAAWRASWFPAEVSE</sequence>
<dbReference type="Proteomes" id="UP000000268">
    <property type="component" value="Chromosome"/>
</dbReference>
<dbReference type="EMBL" id="CP000828">
    <property type="protein sequence ID" value="ABW28420.1"/>
    <property type="molecule type" value="Genomic_DNA"/>
</dbReference>